<organism evidence="2 3">
    <name type="scientific">Helianthus annuus</name>
    <name type="common">Common sunflower</name>
    <dbReference type="NCBI Taxonomy" id="4232"/>
    <lineage>
        <taxon>Eukaryota</taxon>
        <taxon>Viridiplantae</taxon>
        <taxon>Streptophyta</taxon>
        <taxon>Embryophyta</taxon>
        <taxon>Tracheophyta</taxon>
        <taxon>Spermatophyta</taxon>
        <taxon>Magnoliopsida</taxon>
        <taxon>eudicotyledons</taxon>
        <taxon>Gunneridae</taxon>
        <taxon>Pentapetalae</taxon>
        <taxon>asterids</taxon>
        <taxon>campanulids</taxon>
        <taxon>Asterales</taxon>
        <taxon>Asteraceae</taxon>
        <taxon>Asteroideae</taxon>
        <taxon>Heliantheae alliance</taxon>
        <taxon>Heliantheae</taxon>
        <taxon>Helianthus</taxon>
    </lineage>
</organism>
<name>A0A9K3EEG8_HELAN</name>
<sequence length="311" mass="35783">MGAFPPGEVRHQGDRGHDHLYRSHVYAQANYDSTSYQITHEWHTMYLERAGWEKHQERLAAEAKLFEMAKAEFAKEKAEFEKEKKSEEWGLQGLKKKLQATEDTLAEERRKSHVACDKDNQRMFAARTEITNLKARVEALTKSEADNKDTYEEDKSHRERVEVLEVEYSQKLIDKDKDLACTDVVITELQRRRRESHEALEVEKQRGDSLEIELTAEKVKAETAEEARKIANSILNANELDRAVAALTVASQAAGHHAGYLECAAMSRLRFVLIGALAIVRLINRRRMGCAKQRTSMTTFPCPLWTWSPRR</sequence>
<dbReference type="Proteomes" id="UP000215914">
    <property type="component" value="Unassembled WGS sequence"/>
</dbReference>
<accession>A0A9K3EEG8</accession>
<gene>
    <name evidence="2" type="ORF">HanXRQr2_Chr13g0572251</name>
</gene>
<evidence type="ECO:0000256" key="1">
    <source>
        <dbReference type="SAM" id="Coils"/>
    </source>
</evidence>
<reference evidence="2" key="1">
    <citation type="journal article" date="2017" name="Nature">
        <title>The sunflower genome provides insights into oil metabolism, flowering and Asterid evolution.</title>
        <authorList>
            <person name="Badouin H."/>
            <person name="Gouzy J."/>
            <person name="Grassa C.J."/>
            <person name="Murat F."/>
            <person name="Staton S.E."/>
            <person name="Cottret L."/>
            <person name="Lelandais-Briere C."/>
            <person name="Owens G.L."/>
            <person name="Carrere S."/>
            <person name="Mayjonade B."/>
            <person name="Legrand L."/>
            <person name="Gill N."/>
            <person name="Kane N.C."/>
            <person name="Bowers J.E."/>
            <person name="Hubner S."/>
            <person name="Bellec A."/>
            <person name="Berard A."/>
            <person name="Berges H."/>
            <person name="Blanchet N."/>
            <person name="Boniface M.C."/>
            <person name="Brunel D."/>
            <person name="Catrice O."/>
            <person name="Chaidir N."/>
            <person name="Claudel C."/>
            <person name="Donnadieu C."/>
            <person name="Faraut T."/>
            <person name="Fievet G."/>
            <person name="Helmstetter N."/>
            <person name="King M."/>
            <person name="Knapp S.J."/>
            <person name="Lai Z."/>
            <person name="Le Paslier M.C."/>
            <person name="Lippi Y."/>
            <person name="Lorenzon L."/>
            <person name="Mandel J.R."/>
            <person name="Marage G."/>
            <person name="Marchand G."/>
            <person name="Marquand E."/>
            <person name="Bret-Mestries E."/>
            <person name="Morien E."/>
            <person name="Nambeesan S."/>
            <person name="Nguyen T."/>
            <person name="Pegot-Espagnet P."/>
            <person name="Pouilly N."/>
            <person name="Raftis F."/>
            <person name="Sallet E."/>
            <person name="Schiex T."/>
            <person name="Thomas J."/>
            <person name="Vandecasteele C."/>
            <person name="Vares D."/>
            <person name="Vear F."/>
            <person name="Vautrin S."/>
            <person name="Crespi M."/>
            <person name="Mangin B."/>
            <person name="Burke J.M."/>
            <person name="Salse J."/>
            <person name="Munos S."/>
            <person name="Vincourt P."/>
            <person name="Rieseberg L.H."/>
            <person name="Langlade N.B."/>
        </authorList>
    </citation>
    <scope>NUCLEOTIDE SEQUENCE</scope>
    <source>
        <tissue evidence="2">Leaves</tissue>
    </source>
</reference>
<protein>
    <submittedName>
        <fullName evidence="2">Uncharacterized protein</fullName>
    </submittedName>
</protein>
<proteinExistence type="predicted"/>
<dbReference type="AlphaFoldDB" id="A0A9K3EEG8"/>
<evidence type="ECO:0000313" key="2">
    <source>
        <dbReference type="EMBL" id="KAF5772053.1"/>
    </source>
</evidence>
<dbReference type="EMBL" id="MNCJ02000328">
    <property type="protein sequence ID" value="KAF5772053.1"/>
    <property type="molecule type" value="Genomic_DNA"/>
</dbReference>
<reference evidence="2" key="2">
    <citation type="submission" date="2020-06" db="EMBL/GenBank/DDBJ databases">
        <title>Helianthus annuus Genome sequencing and assembly Release 2.</title>
        <authorList>
            <person name="Gouzy J."/>
            <person name="Langlade N."/>
            <person name="Munos S."/>
        </authorList>
    </citation>
    <scope>NUCLEOTIDE SEQUENCE</scope>
    <source>
        <tissue evidence="2">Leaves</tissue>
    </source>
</reference>
<comment type="caution">
    <text evidence="2">The sequence shown here is derived from an EMBL/GenBank/DDBJ whole genome shotgun (WGS) entry which is preliminary data.</text>
</comment>
<dbReference type="Gramene" id="mRNA:HanXRQr2_Chr13g0572251">
    <property type="protein sequence ID" value="mRNA:HanXRQr2_Chr13g0572251"/>
    <property type="gene ID" value="HanXRQr2_Chr13g0572251"/>
</dbReference>
<feature type="coiled-coil region" evidence="1">
    <location>
        <begin position="68"/>
        <end position="111"/>
    </location>
</feature>
<keyword evidence="3" id="KW-1185">Reference proteome</keyword>
<evidence type="ECO:0000313" key="3">
    <source>
        <dbReference type="Proteomes" id="UP000215914"/>
    </source>
</evidence>
<keyword evidence="1" id="KW-0175">Coiled coil</keyword>